<proteinExistence type="predicted"/>
<sequence>MAGIAKTNCIPMPERRQAGLCEVICRMNHSCKANAQYFWDDQKGLEVCYAIMDIPKGEEITVCYSEITSGRPLRHDVHIQHGFNCQCKACTTSSPEQLAQSDKNREELCEIIDETPTLLQTNGTIAIKRAKRSLELIKIEELFGLAPAQYYDGFQVAVAWGDQASAKA</sequence>
<dbReference type="SUPFAM" id="SSF82199">
    <property type="entry name" value="SET domain"/>
    <property type="match status" value="1"/>
</dbReference>
<feature type="domain" description="SET" evidence="1">
    <location>
        <begin position="1"/>
        <end position="65"/>
    </location>
</feature>
<protein>
    <recommendedName>
        <fullName evidence="1">SET domain-containing protein</fullName>
    </recommendedName>
</protein>
<evidence type="ECO:0000259" key="1">
    <source>
        <dbReference type="PROSITE" id="PS50280"/>
    </source>
</evidence>
<dbReference type="InterPro" id="IPR001214">
    <property type="entry name" value="SET_dom"/>
</dbReference>
<dbReference type="AlphaFoldDB" id="A0AAX4JLY7"/>
<dbReference type="Pfam" id="PF00856">
    <property type="entry name" value="SET"/>
    <property type="match status" value="1"/>
</dbReference>
<dbReference type="EMBL" id="CP144098">
    <property type="protein sequence ID" value="WWC86001.1"/>
    <property type="molecule type" value="Genomic_DNA"/>
</dbReference>
<dbReference type="GeneID" id="91091544"/>
<keyword evidence="3" id="KW-1185">Reference proteome</keyword>
<dbReference type="CDD" id="cd20071">
    <property type="entry name" value="SET_SMYD"/>
    <property type="match status" value="1"/>
</dbReference>
<dbReference type="RefSeq" id="XP_066072764.1">
    <property type="nucleotide sequence ID" value="XM_066216667.1"/>
</dbReference>
<dbReference type="Proteomes" id="UP001355207">
    <property type="component" value="Chromosome 1"/>
</dbReference>
<dbReference type="PROSITE" id="PS50280">
    <property type="entry name" value="SET"/>
    <property type="match status" value="1"/>
</dbReference>
<evidence type="ECO:0000313" key="2">
    <source>
        <dbReference type="EMBL" id="WWC86001.1"/>
    </source>
</evidence>
<accession>A0AAX4JLY7</accession>
<dbReference type="InterPro" id="IPR046341">
    <property type="entry name" value="SET_dom_sf"/>
</dbReference>
<dbReference type="PANTHER" id="PTHR47332:SF4">
    <property type="entry name" value="SET DOMAIN-CONTAINING PROTEIN 5"/>
    <property type="match status" value="1"/>
</dbReference>
<evidence type="ECO:0000313" key="3">
    <source>
        <dbReference type="Proteomes" id="UP001355207"/>
    </source>
</evidence>
<dbReference type="Gene3D" id="2.170.270.10">
    <property type="entry name" value="SET domain"/>
    <property type="match status" value="1"/>
</dbReference>
<gene>
    <name evidence="2" type="ORF">L201_000872</name>
</gene>
<organism evidence="2 3">
    <name type="scientific">Kwoniella dendrophila CBS 6074</name>
    <dbReference type="NCBI Taxonomy" id="1295534"/>
    <lineage>
        <taxon>Eukaryota</taxon>
        <taxon>Fungi</taxon>
        <taxon>Dikarya</taxon>
        <taxon>Basidiomycota</taxon>
        <taxon>Agaricomycotina</taxon>
        <taxon>Tremellomycetes</taxon>
        <taxon>Tremellales</taxon>
        <taxon>Cryptococcaceae</taxon>
        <taxon>Kwoniella</taxon>
    </lineage>
</organism>
<dbReference type="PANTHER" id="PTHR47332">
    <property type="entry name" value="SET DOMAIN-CONTAINING PROTEIN 5"/>
    <property type="match status" value="1"/>
</dbReference>
<reference evidence="2 3" key="1">
    <citation type="submission" date="2024-01" db="EMBL/GenBank/DDBJ databases">
        <title>Comparative genomics of Cryptococcus and Kwoniella reveals pathogenesis evolution and contrasting modes of karyotype evolution via chromosome fusion or intercentromeric recombination.</title>
        <authorList>
            <person name="Coelho M.A."/>
            <person name="David-Palma M."/>
            <person name="Shea T."/>
            <person name="Bowers K."/>
            <person name="McGinley-Smith S."/>
            <person name="Mohammad A.W."/>
            <person name="Gnirke A."/>
            <person name="Yurkov A.M."/>
            <person name="Nowrousian M."/>
            <person name="Sun S."/>
            <person name="Cuomo C.A."/>
            <person name="Heitman J."/>
        </authorList>
    </citation>
    <scope>NUCLEOTIDE SEQUENCE [LARGE SCALE GENOMIC DNA]</scope>
    <source>
        <strain evidence="2 3">CBS 6074</strain>
    </source>
</reference>
<dbReference type="InterPro" id="IPR053185">
    <property type="entry name" value="SET_domain_protein"/>
</dbReference>
<name>A0AAX4JLY7_9TREE</name>